<feature type="transmembrane region" description="Helical" evidence="9">
    <location>
        <begin position="316"/>
        <end position="335"/>
    </location>
</feature>
<keyword evidence="2" id="KW-0813">Transport</keyword>
<dbReference type="PANTHER" id="PTHR32507">
    <property type="entry name" value="NA(+)/H(+) ANTIPORTER 1"/>
    <property type="match status" value="1"/>
</dbReference>
<keyword evidence="8 9" id="KW-0472">Membrane</keyword>
<feature type="domain" description="Cation/H+ exchanger transmembrane" evidence="10">
    <location>
        <begin position="15"/>
        <end position="402"/>
    </location>
</feature>
<keyword evidence="3" id="KW-0050">Antiport</keyword>
<keyword evidence="4" id="KW-1003">Cell membrane</keyword>
<evidence type="ECO:0000256" key="6">
    <source>
        <dbReference type="ARBA" id="ARBA00022989"/>
    </source>
</evidence>
<keyword evidence="12" id="KW-1185">Reference proteome</keyword>
<feature type="transmembrane region" description="Helical" evidence="9">
    <location>
        <begin position="6"/>
        <end position="25"/>
    </location>
</feature>
<evidence type="ECO:0000256" key="8">
    <source>
        <dbReference type="ARBA" id="ARBA00023136"/>
    </source>
</evidence>
<keyword evidence="6 9" id="KW-1133">Transmembrane helix</keyword>
<comment type="subcellular location">
    <subcellularLocation>
        <location evidence="1">Cell membrane</location>
        <topology evidence="1">Multi-pass membrane protein</topology>
    </subcellularLocation>
</comment>
<evidence type="ECO:0000256" key="5">
    <source>
        <dbReference type="ARBA" id="ARBA00022692"/>
    </source>
</evidence>
<evidence type="ECO:0000256" key="3">
    <source>
        <dbReference type="ARBA" id="ARBA00022449"/>
    </source>
</evidence>
<dbReference type="Pfam" id="PF00999">
    <property type="entry name" value="Na_H_Exchanger"/>
    <property type="match status" value="1"/>
</dbReference>
<comment type="caution">
    <text evidence="11">The sequence shown here is derived from an EMBL/GenBank/DDBJ whole genome shotgun (WGS) entry which is preliminary data.</text>
</comment>
<dbReference type="EMBL" id="CAIT01000006">
    <property type="protein sequence ID" value="CCH54305.1"/>
    <property type="molecule type" value="Genomic_DNA"/>
</dbReference>
<evidence type="ECO:0000313" key="12">
    <source>
        <dbReference type="Proteomes" id="UP000009309"/>
    </source>
</evidence>
<accession>I2GK80</accession>
<dbReference type="AlphaFoldDB" id="I2GK80"/>
<name>I2GK80_9BACT</name>
<evidence type="ECO:0000256" key="1">
    <source>
        <dbReference type="ARBA" id="ARBA00004651"/>
    </source>
</evidence>
<protein>
    <submittedName>
        <fullName evidence="11">Sodium/hydrogen exchanger</fullName>
    </submittedName>
</protein>
<evidence type="ECO:0000256" key="4">
    <source>
        <dbReference type="ARBA" id="ARBA00022475"/>
    </source>
</evidence>
<feature type="transmembrane region" description="Helical" evidence="9">
    <location>
        <begin position="32"/>
        <end position="50"/>
    </location>
</feature>
<feature type="transmembrane region" description="Helical" evidence="9">
    <location>
        <begin position="231"/>
        <end position="248"/>
    </location>
</feature>
<dbReference type="InterPro" id="IPR006153">
    <property type="entry name" value="Cation/H_exchanger_TM"/>
</dbReference>
<dbReference type="GO" id="GO:0005886">
    <property type="term" value="C:plasma membrane"/>
    <property type="evidence" value="ECO:0007669"/>
    <property type="project" value="UniProtKB-SubCell"/>
</dbReference>
<dbReference type="GO" id="GO:1902600">
    <property type="term" value="P:proton transmembrane transport"/>
    <property type="evidence" value="ECO:0007669"/>
    <property type="project" value="InterPro"/>
</dbReference>
<dbReference type="InterPro" id="IPR038770">
    <property type="entry name" value="Na+/solute_symporter_sf"/>
</dbReference>
<feature type="transmembrane region" description="Helical" evidence="9">
    <location>
        <begin position="347"/>
        <end position="366"/>
    </location>
</feature>
<feature type="transmembrane region" description="Helical" evidence="9">
    <location>
        <begin position="96"/>
        <end position="116"/>
    </location>
</feature>
<feature type="transmembrane region" description="Helical" evidence="9">
    <location>
        <begin position="378"/>
        <end position="403"/>
    </location>
</feature>
<dbReference type="Gene3D" id="1.20.1530.20">
    <property type="match status" value="1"/>
</dbReference>
<reference evidence="11 12" key="1">
    <citation type="journal article" date="2012" name="J. Bacteriol.">
        <title>Genome Sequence of the Filamentous Bacterium Fibrisoma limi BUZ 3T.</title>
        <authorList>
            <person name="Filippini M."/>
            <person name="Qi W."/>
            <person name="Jaenicke S."/>
            <person name="Goesmann A."/>
            <person name="Smits T.H."/>
            <person name="Bagheri H.C."/>
        </authorList>
    </citation>
    <scope>NUCLEOTIDE SEQUENCE [LARGE SCALE GENOMIC DNA]</scope>
    <source>
        <strain evidence="12">BUZ 3T</strain>
    </source>
</reference>
<dbReference type="PANTHER" id="PTHR32507:SF8">
    <property type="entry name" value="CNH1P"/>
    <property type="match status" value="1"/>
</dbReference>
<feature type="transmembrane region" description="Helical" evidence="9">
    <location>
        <begin position="254"/>
        <end position="270"/>
    </location>
</feature>
<gene>
    <name evidence="11" type="ORF">BN8_03463</name>
</gene>
<keyword evidence="5 9" id="KW-0812">Transmembrane</keyword>
<proteinExistence type="predicted"/>
<feature type="transmembrane region" description="Helical" evidence="9">
    <location>
        <begin position="291"/>
        <end position="310"/>
    </location>
</feature>
<sequence length="417" mass="45450">MTSYNLLLVVLGVAILVVSWLPSLLRNHPLSYPTVVVGLGLLLYSFPFPLPKADPIQYKTLTTHLSELCVIVALTGTGLKIDRRFSLRTWRMPLRLVLYTMILTIAGIALAGWLGLDLHPASAMLLAAALAPTDPVLASDVQVGDPGEGGEDDVRFALTGEAGLNDGLAFPFVYGAIALLPSAASPESRLIDWLTMDVLYRVVVGVLAGWLSGRLLSALIFGLPQRISIKTTAYSFVILAVTLTTYGLTELVKGYGFLAVFIAAITLRGYERSHEYHQHMHDFTDQIERMFIVILLLLFGGAIAQGLLAPLRWSDVALGLGLLFIIRPLSGFLTLIGTRATLSERWVIAGFGIRGIGSFFYLSFGLEKGNFPAPERLWAILGFVVLVSIVLHGILATPVMNWLDRRHNRLAAKESVS</sequence>
<dbReference type="Proteomes" id="UP000009309">
    <property type="component" value="Unassembled WGS sequence"/>
</dbReference>
<dbReference type="GO" id="GO:0015297">
    <property type="term" value="F:antiporter activity"/>
    <property type="evidence" value="ECO:0007669"/>
    <property type="project" value="UniProtKB-KW"/>
</dbReference>
<evidence type="ECO:0000256" key="7">
    <source>
        <dbReference type="ARBA" id="ARBA00023065"/>
    </source>
</evidence>
<dbReference type="RefSeq" id="WP_009282885.1">
    <property type="nucleotide sequence ID" value="NZ_CAIT01000006.1"/>
</dbReference>
<dbReference type="OrthoDB" id="9810860at2"/>
<evidence type="ECO:0000256" key="2">
    <source>
        <dbReference type="ARBA" id="ARBA00022448"/>
    </source>
</evidence>
<dbReference type="STRING" id="1185876.BN8_03463"/>
<dbReference type="eggNOG" id="COG0025">
    <property type="taxonomic scope" value="Bacteria"/>
</dbReference>
<evidence type="ECO:0000259" key="10">
    <source>
        <dbReference type="Pfam" id="PF00999"/>
    </source>
</evidence>
<evidence type="ECO:0000313" key="11">
    <source>
        <dbReference type="EMBL" id="CCH54305.1"/>
    </source>
</evidence>
<keyword evidence="7" id="KW-0406">Ion transport</keyword>
<organism evidence="11 12">
    <name type="scientific">Fibrisoma limi BUZ 3</name>
    <dbReference type="NCBI Taxonomy" id="1185876"/>
    <lineage>
        <taxon>Bacteria</taxon>
        <taxon>Pseudomonadati</taxon>
        <taxon>Bacteroidota</taxon>
        <taxon>Cytophagia</taxon>
        <taxon>Cytophagales</taxon>
        <taxon>Spirosomataceae</taxon>
        <taxon>Fibrisoma</taxon>
    </lineage>
</organism>
<evidence type="ECO:0000256" key="9">
    <source>
        <dbReference type="SAM" id="Phobius"/>
    </source>
</evidence>
<feature type="transmembrane region" description="Helical" evidence="9">
    <location>
        <begin position="198"/>
        <end position="224"/>
    </location>
</feature>